<dbReference type="Pfam" id="PF00696">
    <property type="entry name" value="AA_kinase"/>
    <property type="match status" value="1"/>
</dbReference>
<dbReference type="GO" id="GO:0003991">
    <property type="term" value="F:acetylglutamate kinase activity"/>
    <property type="evidence" value="ECO:0007669"/>
    <property type="project" value="UniProtKB-UniRule"/>
</dbReference>
<keyword evidence="2 8" id="KW-0055">Arginine biosynthesis</keyword>
<geneLocation type="plastid" evidence="10"/>
<dbReference type="AlphaFoldDB" id="A0A1C9CB81"/>
<comment type="similarity">
    <text evidence="8">Belongs to the acetylglutamate kinase family. ArgB subfamily.</text>
</comment>
<evidence type="ECO:0000256" key="4">
    <source>
        <dbReference type="ARBA" id="ARBA00022679"/>
    </source>
</evidence>
<dbReference type="GeneID" id="29069832"/>
<dbReference type="GO" id="GO:0005524">
    <property type="term" value="F:ATP binding"/>
    <property type="evidence" value="ECO:0007669"/>
    <property type="project" value="UniProtKB-UniRule"/>
</dbReference>
<comment type="catalytic activity">
    <reaction evidence="8">
        <text>N-acetyl-L-glutamate + ATP = N-acetyl-L-glutamyl 5-phosphate + ADP</text>
        <dbReference type="Rhea" id="RHEA:14629"/>
        <dbReference type="ChEBI" id="CHEBI:30616"/>
        <dbReference type="ChEBI" id="CHEBI:44337"/>
        <dbReference type="ChEBI" id="CHEBI:57936"/>
        <dbReference type="ChEBI" id="CHEBI:456216"/>
        <dbReference type="EC" id="2.7.2.8"/>
    </reaction>
</comment>
<gene>
    <name evidence="8 10" type="primary">argB</name>
    <name evidence="10" type="ORF">Ahnf_168</name>
</gene>
<dbReference type="PRINTS" id="PR00474">
    <property type="entry name" value="GLU5KINASE"/>
</dbReference>
<dbReference type="PANTHER" id="PTHR23342">
    <property type="entry name" value="N-ACETYLGLUTAMATE SYNTHASE"/>
    <property type="match status" value="1"/>
</dbReference>
<dbReference type="CDD" id="cd04250">
    <property type="entry name" value="AAK_NAGK-C"/>
    <property type="match status" value="1"/>
</dbReference>
<protein>
    <recommendedName>
        <fullName evidence="8">Acetylglutamate kinase</fullName>
        <ecNumber evidence="8">2.7.2.8</ecNumber>
    </recommendedName>
    <alternativeName>
        <fullName evidence="8">N-acetyl-L-glutamate 5-phosphotransferase</fullName>
    </alternativeName>
    <alternativeName>
        <fullName evidence="8">NAG kinase</fullName>
        <shortName evidence="8">NAGK</shortName>
    </alternativeName>
</protein>
<dbReference type="InterPro" id="IPR001057">
    <property type="entry name" value="Glu/AcGlu_kinase"/>
</dbReference>
<dbReference type="InterPro" id="IPR004662">
    <property type="entry name" value="AcgluKinase_fam"/>
</dbReference>
<dbReference type="PANTHER" id="PTHR23342:SF0">
    <property type="entry name" value="N-ACETYLGLUTAMATE SYNTHASE, MITOCHONDRIAL"/>
    <property type="match status" value="1"/>
</dbReference>
<dbReference type="RefSeq" id="YP_009293965.1">
    <property type="nucleotide sequence ID" value="NC_031145.1"/>
</dbReference>
<dbReference type="NCBIfam" id="TIGR00761">
    <property type="entry name" value="argB"/>
    <property type="match status" value="1"/>
</dbReference>
<dbReference type="EC" id="2.7.2.8" evidence="8"/>
<keyword evidence="7 8" id="KW-0067">ATP-binding</keyword>
<dbReference type="GO" id="GO:0042450">
    <property type="term" value="P:L-arginine biosynthetic process via ornithine"/>
    <property type="evidence" value="ECO:0007669"/>
    <property type="project" value="UniProtKB-UniRule"/>
</dbReference>
<comment type="pathway">
    <text evidence="1 8">Amino-acid biosynthesis; L-arginine biosynthesis; N(2)-acetyl-L-ornithine from L-glutamate: step 2/4.</text>
</comment>
<evidence type="ECO:0000256" key="3">
    <source>
        <dbReference type="ARBA" id="ARBA00022605"/>
    </source>
</evidence>
<keyword evidence="6 8" id="KW-0418">Kinase</keyword>
<evidence type="ECO:0000313" key="10">
    <source>
        <dbReference type="EMBL" id="AOM65653.1"/>
    </source>
</evidence>
<accession>A0A1C9CB81</accession>
<proteinExistence type="inferred from homology"/>
<comment type="function">
    <text evidence="8">Catalyzes the ATP-dependent phosphorylation of N-acetyl-L-glutamate.</text>
</comment>
<dbReference type="InterPro" id="IPR001048">
    <property type="entry name" value="Asp/Glu/Uridylate_kinase"/>
</dbReference>
<reference evidence="10" key="1">
    <citation type="journal article" date="2016" name="BMC Biol.">
        <title>Parallel evolution of highly conserved plastid genome architecture in red seaweeds and seed plants.</title>
        <authorList>
            <person name="Lee J."/>
            <person name="Cho C.H."/>
            <person name="Park S.I."/>
            <person name="Choi J.W."/>
            <person name="Song H.S."/>
            <person name="West J.A."/>
            <person name="Bhattacharya D."/>
            <person name="Yoon H.S."/>
        </authorList>
    </citation>
    <scope>NUCLEOTIDE SEQUENCE</scope>
</reference>
<feature type="binding site" evidence="8">
    <location>
        <position position="179"/>
    </location>
    <ligand>
        <name>substrate</name>
    </ligand>
</feature>
<dbReference type="UniPathway" id="UPA00068">
    <property type="reaction ID" value="UER00107"/>
</dbReference>
<evidence type="ECO:0000256" key="6">
    <source>
        <dbReference type="ARBA" id="ARBA00022777"/>
    </source>
</evidence>
<dbReference type="PIRSF" id="PIRSF000728">
    <property type="entry name" value="NAGK"/>
    <property type="match status" value="1"/>
</dbReference>
<evidence type="ECO:0000256" key="8">
    <source>
        <dbReference type="HAMAP-Rule" id="MF_00082"/>
    </source>
</evidence>
<evidence type="ECO:0000256" key="5">
    <source>
        <dbReference type="ARBA" id="ARBA00022741"/>
    </source>
</evidence>
<name>A0A1C9CB81_9FLOR</name>
<evidence type="ECO:0000256" key="7">
    <source>
        <dbReference type="ARBA" id="ARBA00022840"/>
    </source>
</evidence>
<dbReference type="FunFam" id="3.40.1160.10:FF:000004">
    <property type="entry name" value="Acetylglutamate kinase"/>
    <property type="match status" value="1"/>
</dbReference>
<keyword evidence="10" id="KW-0934">Plastid</keyword>
<dbReference type="InterPro" id="IPR037528">
    <property type="entry name" value="ArgB"/>
</dbReference>
<dbReference type="EMBL" id="KX284715">
    <property type="protein sequence ID" value="AOM65653.1"/>
    <property type="molecule type" value="Genomic_DNA"/>
</dbReference>
<keyword evidence="3 8" id="KW-0028">Amino-acid biosynthesis</keyword>
<keyword evidence="4 8" id="KW-0808">Transferase</keyword>
<sequence length="287" mass="30935">MLDDFERVQVLSEALPFIQEFAGRTVVIKYGGAAMKNIQLKNKVIEDVLFLSYIGLKPILIHGGGPMINTWLEKIDIKPEFKDGIRITDADTMEVVEMVLVGKVNKDLVTLINKKNGKAVGLSGKDGQLIVASSLSRSENDFVGTVATVDTKILNLLLTEGYIPVIASVAADLNGQAYNINADTVAGSIASALNAEKLILLTDTPGILKNINDNTTLMKHLTMSQVHHCKETNIISGGMIPKVDCCLRALESGVTSTHIIDGRVEHALLLEILTSEGIGSMLTLDNV</sequence>
<organism evidence="10">
    <name type="scientific">Ahnfeltia plicata</name>
    <dbReference type="NCBI Taxonomy" id="28023"/>
    <lineage>
        <taxon>Eukaryota</taxon>
        <taxon>Rhodophyta</taxon>
        <taxon>Florideophyceae</taxon>
        <taxon>Ahnfeltiophycidae</taxon>
        <taxon>Ahnfeltiales</taxon>
        <taxon>Ahnfeltiaceae</taxon>
        <taxon>Ahnfeltia</taxon>
    </lineage>
</organism>
<feature type="domain" description="Aspartate/glutamate/uridylate kinase" evidence="9">
    <location>
        <begin position="25"/>
        <end position="261"/>
    </location>
</feature>
<feature type="binding site" evidence="8">
    <location>
        <position position="86"/>
    </location>
    <ligand>
        <name>substrate</name>
    </ligand>
</feature>
<dbReference type="GO" id="GO:0005737">
    <property type="term" value="C:cytoplasm"/>
    <property type="evidence" value="ECO:0007669"/>
    <property type="project" value="InterPro"/>
</dbReference>
<evidence type="ECO:0000256" key="1">
    <source>
        <dbReference type="ARBA" id="ARBA00004828"/>
    </source>
</evidence>
<dbReference type="SUPFAM" id="SSF53633">
    <property type="entry name" value="Carbamate kinase-like"/>
    <property type="match status" value="1"/>
</dbReference>
<feature type="site" description="Transition state stabilizer" evidence="8">
    <location>
        <position position="29"/>
    </location>
</feature>
<dbReference type="Gene3D" id="3.40.1160.10">
    <property type="entry name" value="Acetylglutamate kinase-like"/>
    <property type="match status" value="1"/>
</dbReference>
<dbReference type="InterPro" id="IPR036393">
    <property type="entry name" value="AceGlu_kinase-like_sf"/>
</dbReference>
<feature type="site" description="Transition state stabilizer" evidence="8">
    <location>
        <position position="242"/>
    </location>
</feature>
<evidence type="ECO:0000256" key="2">
    <source>
        <dbReference type="ARBA" id="ARBA00022571"/>
    </source>
</evidence>
<evidence type="ECO:0000259" key="9">
    <source>
        <dbReference type="Pfam" id="PF00696"/>
    </source>
</evidence>
<keyword evidence="5 8" id="KW-0547">Nucleotide-binding</keyword>
<feature type="binding site" evidence="8">
    <location>
        <begin position="64"/>
        <end position="65"/>
    </location>
    <ligand>
        <name>substrate</name>
    </ligand>
</feature>
<dbReference type="InterPro" id="IPR041727">
    <property type="entry name" value="NAGK-C"/>
</dbReference>
<dbReference type="HAMAP" id="MF_00082">
    <property type="entry name" value="ArgB"/>
    <property type="match status" value="1"/>
</dbReference>